<organism evidence="1 2">
    <name type="scientific">Strongyloides papillosus</name>
    <name type="common">Intestinal threadworm</name>
    <dbReference type="NCBI Taxonomy" id="174720"/>
    <lineage>
        <taxon>Eukaryota</taxon>
        <taxon>Metazoa</taxon>
        <taxon>Ecdysozoa</taxon>
        <taxon>Nematoda</taxon>
        <taxon>Chromadorea</taxon>
        <taxon>Rhabditida</taxon>
        <taxon>Tylenchina</taxon>
        <taxon>Panagrolaimomorpha</taxon>
        <taxon>Strongyloidoidea</taxon>
        <taxon>Strongyloididae</taxon>
        <taxon>Strongyloides</taxon>
    </lineage>
</organism>
<dbReference type="Proteomes" id="UP000046392">
    <property type="component" value="Unplaced"/>
</dbReference>
<evidence type="ECO:0000313" key="1">
    <source>
        <dbReference type="Proteomes" id="UP000046392"/>
    </source>
</evidence>
<sequence>MKKKSDSIERLRKLRSKKGIAKKIGKSKAMESKKEGNKRVAETYSIGKLKKTVCSNAFQLILKGHPGVINSIEDQNLKNLIKSVREDSSPEYFQSINNFLDTELRVLELKNGGETSEIFTPNGSNNNPNMITTQESTTSVTNRNSNMASIPKESPTSVIDQGVSNNGNEQLLMASGSNIIIKNSGAVIFLHKNEI</sequence>
<dbReference type="AlphaFoldDB" id="A0A0N5C289"/>
<accession>A0A0N5C289</accession>
<name>A0A0N5C289_STREA</name>
<reference evidence="2" key="1">
    <citation type="submission" date="2017-02" db="UniProtKB">
        <authorList>
            <consortium name="WormBaseParasite"/>
        </authorList>
    </citation>
    <scope>IDENTIFICATION</scope>
</reference>
<proteinExistence type="predicted"/>
<keyword evidence="1" id="KW-1185">Reference proteome</keyword>
<dbReference type="WBParaSite" id="SPAL_0001210100.1">
    <property type="protein sequence ID" value="SPAL_0001210100.1"/>
    <property type="gene ID" value="SPAL_0001210100"/>
</dbReference>
<protein>
    <submittedName>
        <fullName evidence="2">Uncharacterized protein</fullName>
    </submittedName>
</protein>
<evidence type="ECO:0000313" key="2">
    <source>
        <dbReference type="WBParaSite" id="SPAL_0001210100.1"/>
    </source>
</evidence>